<evidence type="ECO:0000313" key="11">
    <source>
        <dbReference type="RefSeq" id="XP_030986124.1"/>
    </source>
</evidence>
<feature type="chain" id="PRO_5027789267" description="Lysine-specific metallo-endopeptidase domain-containing protein" evidence="8">
    <location>
        <begin position="16"/>
        <end position="175"/>
    </location>
</feature>
<dbReference type="GO" id="GO:0046872">
    <property type="term" value="F:metal ion binding"/>
    <property type="evidence" value="ECO:0007669"/>
    <property type="project" value="UniProtKB-KW"/>
</dbReference>
<evidence type="ECO:0000256" key="6">
    <source>
        <dbReference type="ARBA" id="ARBA00022833"/>
    </source>
</evidence>
<name>A0A6P8BGB3_PYRGI</name>
<dbReference type="PANTHER" id="PTHR37016:SF3">
    <property type="entry name" value="NEUTRAL PROTEASE 2-RELATED"/>
    <property type="match status" value="1"/>
</dbReference>
<dbReference type="AlphaFoldDB" id="A0A6P8BGB3"/>
<keyword evidence="10" id="KW-1185">Reference proteome</keyword>
<reference evidence="11" key="3">
    <citation type="submission" date="2025-08" db="UniProtKB">
        <authorList>
            <consortium name="RefSeq"/>
        </authorList>
    </citation>
    <scope>IDENTIFICATION</scope>
    <source>
        <strain evidence="11">NI907</strain>
    </source>
</reference>
<comment type="similarity">
    <text evidence="2">Belongs to the peptidase M35 family.</text>
</comment>
<sequence>MKWRFIFTLISGTLGAFKQLGSRQASSTLNSILITRDTNLNEVIFPVAMTRKNSPFKRRCKSYYAIKDNQDLRQTFFKTDSQTDIEMIQKVYWDIEQACDPSKSHSYVFKCGGSKCRDRWKAYTFPDDDTVYICPYFFEKDADERGHVLIHELSHINDIRGTEDYDAYGYYESIA</sequence>
<dbReference type="SUPFAM" id="SSF55486">
    <property type="entry name" value="Metalloproteases ('zincins'), catalytic domain"/>
    <property type="match status" value="1"/>
</dbReference>
<keyword evidence="6" id="KW-0862">Zinc</keyword>
<organism evidence="10 11">
    <name type="scientific">Pyricularia grisea</name>
    <name type="common">Crabgrass-specific blast fungus</name>
    <name type="synonym">Magnaporthe grisea</name>
    <dbReference type="NCBI Taxonomy" id="148305"/>
    <lineage>
        <taxon>Eukaryota</taxon>
        <taxon>Fungi</taxon>
        <taxon>Dikarya</taxon>
        <taxon>Ascomycota</taxon>
        <taxon>Pezizomycotina</taxon>
        <taxon>Sordariomycetes</taxon>
        <taxon>Sordariomycetidae</taxon>
        <taxon>Magnaporthales</taxon>
        <taxon>Pyriculariaceae</taxon>
        <taxon>Pyricularia</taxon>
    </lineage>
</organism>
<accession>A0A6P8BGB3</accession>
<evidence type="ECO:0000256" key="8">
    <source>
        <dbReference type="SAM" id="SignalP"/>
    </source>
</evidence>
<evidence type="ECO:0000256" key="4">
    <source>
        <dbReference type="ARBA" id="ARBA00022723"/>
    </source>
</evidence>
<keyword evidence="7" id="KW-0482">Metalloprotease</keyword>
<keyword evidence="5" id="KW-0378">Hydrolase</keyword>
<dbReference type="GO" id="GO:0006508">
    <property type="term" value="P:proteolysis"/>
    <property type="evidence" value="ECO:0007669"/>
    <property type="project" value="UniProtKB-KW"/>
</dbReference>
<dbReference type="KEGG" id="pgri:PgNI_00001"/>
<evidence type="ECO:0000256" key="1">
    <source>
        <dbReference type="ARBA" id="ARBA00001947"/>
    </source>
</evidence>
<dbReference type="InterPro" id="IPR029463">
    <property type="entry name" value="Lys_MEP"/>
</dbReference>
<proteinExistence type="inferred from homology"/>
<evidence type="ECO:0000313" key="10">
    <source>
        <dbReference type="Proteomes" id="UP000515153"/>
    </source>
</evidence>
<reference evidence="11" key="1">
    <citation type="journal article" date="2019" name="Mol. Biol. Evol.">
        <title>Blast fungal genomes show frequent chromosomal changes, gene gains and losses, and effector gene turnover.</title>
        <authorList>
            <person name="Gomez Luciano L.B."/>
            <person name="Jason Tsai I."/>
            <person name="Chuma I."/>
            <person name="Tosa Y."/>
            <person name="Chen Y.H."/>
            <person name="Li J.Y."/>
            <person name="Li M.Y."/>
            <person name="Jade Lu M.Y."/>
            <person name="Nakayashiki H."/>
            <person name="Li W.H."/>
        </authorList>
    </citation>
    <scope>NUCLEOTIDE SEQUENCE</scope>
    <source>
        <strain evidence="11">NI907</strain>
    </source>
</reference>
<dbReference type="PANTHER" id="PTHR37016">
    <property type="match status" value="1"/>
</dbReference>
<dbReference type="Proteomes" id="UP000515153">
    <property type="component" value="Unplaced"/>
</dbReference>
<keyword evidence="3" id="KW-0645">Protease</keyword>
<feature type="signal peptide" evidence="8">
    <location>
        <begin position="1"/>
        <end position="15"/>
    </location>
</feature>
<protein>
    <recommendedName>
        <fullName evidence="9">Lysine-specific metallo-endopeptidase domain-containing protein</fullName>
    </recommendedName>
</protein>
<dbReference type="Pfam" id="PF14521">
    <property type="entry name" value="Aspzincin_M35"/>
    <property type="match status" value="1"/>
</dbReference>
<keyword evidence="4" id="KW-0479">Metal-binding</keyword>
<reference evidence="11" key="2">
    <citation type="submission" date="2019-10" db="EMBL/GenBank/DDBJ databases">
        <authorList>
            <consortium name="NCBI Genome Project"/>
        </authorList>
    </citation>
    <scope>NUCLEOTIDE SEQUENCE</scope>
    <source>
        <strain evidence="11">NI907</strain>
    </source>
</reference>
<evidence type="ECO:0000256" key="2">
    <source>
        <dbReference type="ARBA" id="ARBA00010279"/>
    </source>
</evidence>
<gene>
    <name evidence="11" type="ORF">PgNI_00001</name>
</gene>
<evidence type="ECO:0000256" key="3">
    <source>
        <dbReference type="ARBA" id="ARBA00022670"/>
    </source>
</evidence>
<dbReference type="Gene3D" id="3.40.390.10">
    <property type="entry name" value="Collagenase (Catalytic Domain)"/>
    <property type="match status" value="1"/>
</dbReference>
<comment type="cofactor">
    <cofactor evidence="1">
        <name>Zn(2+)</name>
        <dbReference type="ChEBI" id="CHEBI:29105"/>
    </cofactor>
</comment>
<feature type="domain" description="Lysine-specific metallo-endopeptidase" evidence="9">
    <location>
        <begin position="68"/>
        <end position="171"/>
    </location>
</feature>
<dbReference type="GeneID" id="41955001"/>
<dbReference type="RefSeq" id="XP_030986124.1">
    <property type="nucleotide sequence ID" value="XM_031120087.1"/>
</dbReference>
<dbReference type="InterPro" id="IPR050414">
    <property type="entry name" value="Fungal_M35_metalloproteases"/>
</dbReference>
<dbReference type="GO" id="GO:0004222">
    <property type="term" value="F:metalloendopeptidase activity"/>
    <property type="evidence" value="ECO:0007669"/>
    <property type="project" value="InterPro"/>
</dbReference>
<evidence type="ECO:0000259" key="9">
    <source>
        <dbReference type="Pfam" id="PF14521"/>
    </source>
</evidence>
<dbReference type="InterPro" id="IPR024079">
    <property type="entry name" value="MetalloPept_cat_dom_sf"/>
</dbReference>
<keyword evidence="8" id="KW-0732">Signal</keyword>
<evidence type="ECO:0000256" key="5">
    <source>
        <dbReference type="ARBA" id="ARBA00022801"/>
    </source>
</evidence>
<evidence type="ECO:0000256" key="7">
    <source>
        <dbReference type="ARBA" id="ARBA00023049"/>
    </source>
</evidence>